<dbReference type="GO" id="GO:0003677">
    <property type="term" value="F:DNA binding"/>
    <property type="evidence" value="ECO:0007669"/>
    <property type="project" value="UniProtKB-KW"/>
</dbReference>
<dbReference type="PRINTS" id="PR00038">
    <property type="entry name" value="HTHLUXR"/>
</dbReference>
<evidence type="ECO:0000256" key="3">
    <source>
        <dbReference type="PROSITE-ProRule" id="PRU00169"/>
    </source>
</evidence>
<evidence type="ECO:0000256" key="1">
    <source>
        <dbReference type="ARBA" id="ARBA00022553"/>
    </source>
</evidence>
<dbReference type="SMART" id="SM00421">
    <property type="entry name" value="HTH_LUXR"/>
    <property type="match status" value="1"/>
</dbReference>
<dbReference type="PROSITE" id="PS50110">
    <property type="entry name" value="RESPONSE_REGULATORY"/>
    <property type="match status" value="1"/>
</dbReference>
<dbReference type="PROSITE" id="PS50043">
    <property type="entry name" value="HTH_LUXR_2"/>
    <property type="match status" value="1"/>
</dbReference>
<protein>
    <submittedName>
        <fullName evidence="6">DNA-binding response regulator</fullName>
    </submittedName>
</protein>
<dbReference type="RefSeq" id="WP_112157482.1">
    <property type="nucleotide sequence ID" value="NZ_QKRX01000002.1"/>
</dbReference>
<dbReference type="CDD" id="cd06170">
    <property type="entry name" value="LuxR_C_like"/>
    <property type="match status" value="1"/>
</dbReference>
<evidence type="ECO:0000256" key="2">
    <source>
        <dbReference type="ARBA" id="ARBA00023125"/>
    </source>
</evidence>
<evidence type="ECO:0000313" key="6">
    <source>
        <dbReference type="EMBL" id="RAU19290.1"/>
    </source>
</evidence>
<evidence type="ECO:0000259" key="4">
    <source>
        <dbReference type="PROSITE" id="PS50043"/>
    </source>
</evidence>
<dbReference type="EMBL" id="QKRX01000002">
    <property type="protein sequence ID" value="RAU19290.1"/>
    <property type="molecule type" value="Genomic_DNA"/>
</dbReference>
<dbReference type="SUPFAM" id="SSF52172">
    <property type="entry name" value="CheY-like"/>
    <property type="match status" value="1"/>
</dbReference>
<dbReference type="PANTHER" id="PTHR43214:SF43">
    <property type="entry name" value="TWO-COMPONENT RESPONSE REGULATOR"/>
    <property type="match status" value="1"/>
</dbReference>
<dbReference type="SMART" id="SM00448">
    <property type="entry name" value="REC"/>
    <property type="match status" value="1"/>
</dbReference>
<comment type="caution">
    <text evidence="6">The sequence shown here is derived from an EMBL/GenBank/DDBJ whole genome shotgun (WGS) entry which is preliminary data.</text>
</comment>
<feature type="domain" description="HTH luxR-type" evidence="4">
    <location>
        <begin position="155"/>
        <end position="220"/>
    </location>
</feature>
<keyword evidence="7" id="KW-1185">Reference proteome</keyword>
<dbReference type="Pfam" id="PF00072">
    <property type="entry name" value="Response_reg"/>
    <property type="match status" value="1"/>
</dbReference>
<feature type="domain" description="Response regulatory" evidence="5">
    <location>
        <begin position="10"/>
        <end position="135"/>
    </location>
</feature>
<dbReference type="Pfam" id="PF00196">
    <property type="entry name" value="GerE"/>
    <property type="match status" value="1"/>
</dbReference>
<accession>A0A364NQJ9</accession>
<evidence type="ECO:0000259" key="5">
    <source>
        <dbReference type="PROSITE" id="PS50110"/>
    </source>
</evidence>
<dbReference type="SUPFAM" id="SSF46894">
    <property type="entry name" value="C-terminal effector domain of the bipartite response regulators"/>
    <property type="match status" value="1"/>
</dbReference>
<reference evidence="6 7" key="1">
    <citation type="submission" date="2018-06" db="EMBL/GenBank/DDBJ databases">
        <title>Nitrincola tibetense sp. nov., isolated from Lake XuguoCo on Tibetan Plateau.</title>
        <authorList>
            <person name="Xing P."/>
        </authorList>
    </citation>
    <scope>NUCLEOTIDE SEQUENCE [LARGE SCALE GENOMIC DNA]</scope>
    <source>
        <strain evidence="7">xg18</strain>
    </source>
</reference>
<dbReference type="GO" id="GO:0000160">
    <property type="term" value="P:phosphorelay signal transduction system"/>
    <property type="evidence" value="ECO:0007669"/>
    <property type="project" value="InterPro"/>
</dbReference>
<organism evidence="6 7">
    <name type="scientific">Nitrincola tibetensis</name>
    <dbReference type="NCBI Taxonomy" id="2219697"/>
    <lineage>
        <taxon>Bacteria</taxon>
        <taxon>Pseudomonadati</taxon>
        <taxon>Pseudomonadota</taxon>
        <taxon>Gammaproteobacteria</taxon>
        <taxon>Oceanospirillales</taxon>
        <taxon>Oceanospirillaceae</taxon>
        <taxon>Nitrincola</taxon>
    </lineage>
</organism>
<dbReference type="InterPro" id="IPR011006">
    <property type="entry name" value="CheY-like_superfamily"/>
</dbReference>
<proteinExistence type="predicted"/>
<name>A0A364NQJ9_9GAMM</name>
<dbReference type="Gene3D" id="3.40.50.2300">
    <property type="match status" value="1"/>
</dbReference>
<dbReference type="CDD" id="cd17535">
    <property type="entry name" value="REC_NarL-like"/>
    <property type="match status" value="1"/>
</dbReference>
<dbReference type="InterPro" id="IPR016032">
    <property type="entry name" value="Sig_transdc_resp-reg_C-effctor"/>
</dbReference>
<dbReference type="InterPro" id="IPR039420">
    <property type="entry name" value="WalR-like"/>
</dbReference>
<dbReference type="InterPro" id="IPR001789">
    <property type="entry name" value="Sig_transdc_resp-reg_receiver"/>
</dbReference>
<dbReference type="InterPro" id="IPR000792">
    <property type="entry name" value="Tscrpt_reg_LuxR_C"/>
</dbReference>
<evidence type="ECO:0000313" key="7">
    <source>
        <dbReference type="Proteomes" id="UP000250744"/>
    </source>
</evidence>
<sequence length="224" mass="24537">MEKCLSSTIKLLLVDDHSIIRAGYQQILQKDPSVRVIAEAESSFCAVAIYARVQPDVVVMDLSIPQKKDTDEVSSTCGIETIRKIIQHDENAKILVLTALSGDPYPSQALSAGALGYLTKHCAPSELIEAVRSVYAGQRYLSAAIKAELNTGEESTNSLTRLSQRELEVFSMLAESHPIAKIADVMCLSPKTVHAHRANILRKLELKNNADIVRLAVRQGLIET</sequence>
<dbReference type="AlphaFoldDB" id="A0A364NQJ9"/>
<keyword evidence="1 3" id="KW-0597">Phosphoprotein</keyword>
<feature type="modified residue" description="4-aspartylphosphate" evidence="3">
    <location>
        <position position="61"/>
    </location>
</feature>
<dbReference type="GO" id="GO:0006355">
    <property type="term" value="P:regulation of DNA-templated transcription"/>
    <property type="evidence" value="ECO:0007669"/>
    <property type="project" value="InterPro"/>
</dbReference>
<dbReference type="InterPro" id="IPR058245">
    <property type="entry name" value="NreC/VraR/RcsB-like_REC"/>
</dbReference>
<dbReference type="Proteomes" id="UP000250744">
    <property type="component" value="Unassembled WGS sequence"/>
</dbReference>
<gene>
    <name evidence="6" type="ORF">DN062_03235</name>
</gene>
<dbReference type="PANTHER" id="PTHR43214">
    <property type="entry name" value="TWO-COMPONENT RESPONSE REGULATOR"/>
    <property type="match status" value="1"/>
</dbReference>
<dbReference type="OrthoDB" id="9796655at2"/>
<keyword evidence="2 6" id="KW-0238">DNA-binding</keyword>